<evidence type="ECO:0000256" key="3">
    <source>
        <dbReference type="ARBA" id="ARBA00011738"/>
    </source>
</evidence>
<dbReference type="GO" id="GO:0005737">
    <property type="term" value="C:cytoplasm"/>
    <property type="evidence" value="ECO:0007669"/>
    <property type="project" value="UniProtKB-SubCell"/>
</dbReference>
<evidence type="ECO:0000256" key="4">
    <source>
        <dbReference type="ARBA" id="ARBA00022490"/>
    </source>
</evidence>
<name>A0A7G9GKT5_9FIRM</name>
<dbReference type="Gene3D" id="2.30.22.10">
    <property type="entry name" value="Head domain of nucleotide exchange factor GrpE"/>
    <property type="match status" value="1"/>
</dbReference>
<dbReference type="CDD" id="cd00446">
    <property type="entry name" value="GrpE"/>
    <property type="match status" value="1"/>
</dbReference>
<comment type="subunit">
    <text evidence="3 10">Homodimer.</text>
</comment>
<reference evidence="14 15" key="1">
    <citation type="submission" date="2020-08" db="EMBL/GenBank/DDBJ databases">
        <authorList>
            <person name="Liu C."/>
            <person name="Sun Q."/>
        </authorList>
    </citation>
    <scope>NUCLEOTIDE SEQUENCE [LARGE SCALE GENOMIC DNA]</scope>
    <source>
        <strain evidence="14 15">NSJ-61</strain>
    </source>
</reference>
<dbReference type="RefSeq" id="WP_117451961.1">
    <property type="nucleotide sequence ID" value="NZ_CP060636.1"/>
</dbReference>
<feature type="region of interest" description="Disordered" evidence="13">
    <location>
        <begin position="1"/>
        <end position="57"/>
    </location>
</feature>
<evidence type="ECO:0000313" key="14">
    <source>
        <dbReference type="EMBL" id="QNM11417.1"/>
    </source>
</evidence>
<comment type="similarity">
    <text evidence="2 10 12">Belongs to the GrpE family.</text>
</comment>
<keyword evidence="15" id="KW-1185">Reference proteome</keyword>
<evidence type="ECO:0000256" key="5">
    <source>
        <dbReference type="ARBA" id="ARBA00023016"/>
    </source>
</evidence>
<dbReference type="NCBIfam" id="NF010738">
    <property type="entry name" value="PRK14140.1"/>
    <property type="match status" value="1"/>
</dbReference>
<dbReference type="PRINTS" id="PR00773">
    <property type="entry name" value="GRPEPROTEIN"/>
</dbReference>
<dbReference type="GO" id="GO:0006457">
    <property type="term" value="P:protein folding"/>
    <property type="evidence" value="ECO:0007669"/>
    <property type="project" value="InterPro"/>
</dbReference>
<evidence type="ECO:0000256" key="11">
    <source>
        <dbReference type="RuleBase" id="RU000639"/>
    </source>
</evidence>
<sequence length="211" mass="24359">MQEENVKEKETTAEETCEEVKEDVKETVSEETTPEEKQEETENKKEDKKGAKFGKKKRIEELEEENAKLKEELAASKNAYFKAYADAENLKKRLQSEADNVRKYRIQGFATEVLPVIDNLERALDVKVDDPNVKNYAKGFEMIYQQLVHILEMEGVKEIEAKDKPFDPNFHQALMQEAKEGVEPGMVIEVLQKGYMLKDRVLRATLVKVSE</sequence>
<keyword evidence="5 10" id="KW-0346">Stress response</keyword>
<keyword evidence="6 10" id="KW-0143">Chaperone</keyword>
<evidence type="ECO:0000256" key="8">
    <source>
        <dbReference type="ARBA" id="ARBA00072274"/>
    </source>
</evidence>
<proteinExistence type="inferred from homology"/>
<dbReference type="PROSITE" id="PS01071">
    <property type="entry name" value="GRPE"/>
    <property type="match status" value="1"/>
</dbReference>
<dbReference type="AlphaFoldDB" id="A0A7G9GKT5"/>
<dbReference type="SUPFAM" id="SSF58014">
    <property type="entry name" value="Coiled-coil domain of nucleotide exchange factor GrpE"/>
    <property type="match status" value="1"/>
</dbReference>
<dbReference type="SUPFAM" id="SSF51064">
    <property type="entry name" value="Head domain of nucleotide exchange factor GrpE"/>
    <property type="match status" value="1"/>
</dbReference>
<evidence type="ECO:0000256" key="9">
    <source>
        <dbReference type="ARBA" id="ARBA00076414"/>
    </source>
</evidence>
<dbReference type="InterPro" id="IPR009012">
    <property type="entry name" value="GrpE_head"/>
</dbReference>
<organism evidence="14 15">
    <name type="scientific">[Eubacterium] hominis</name>
    <dbReference type="NCBI Taxonomy" id="2764325"/>
    <lineage>
        <taxon>Bacteria</taxon>
        <taxon>Bacillati</taxon>
        <taxon>Bacillota</taxon>
        <taxon>Erysipelotrichia</taxon>
        <taxon>Erysipelotrichales</taxon>
        <taxon>Erysipelotrichaceae</taxon>
        <taxon>Amedibacillus</taxon>
    </lineage>
</organism>
<dbReference type="GO" id="GO:0042803">
    <property type="term" value="F:protein homodimerization activity"/>
    <property type="evidence" value="ECO:0007669"/>
    <property type="project" value="InterPro"/>
</dbReference>
<evidence type="ECO:0000256" key="1">
    <source>
        <dbReference type="ARBA" id="ARBA00004496"/>
    </source>
</evidence>
<dbReference type="EMBL" id="CP060636">
    <property type="protein sequence ID" value="QNM11417.1"/>
    <property type="molecule type" value="Genomic_DNA"/>
</dbReference>
<dbReference type="InterPro" id="IPR000740">
    <property type="entry name" value="GrpE"/>
</dbReference>
<comment type="function">
    <text evidence="7 10 11">Participates actively in the response to hyperosmotic and heat shock by preventing the aggregation of stress-denatured proteins, in association with DnaK and GrpE. It is the nucleotide exchange factor for DnaK and may function as a thermosensor. Unfolded proteins bind initially to DnaJ; upon interaction with the DnaJ-bound protein, DnaK hydrolyzes its bound ATP, resulting in the formation of a stable complex. GrpE releases ADP from DnaK; ATP binding to DnaK triggers the release of the substrate protein, thus completing the reaction cycle. Several rounds of ATP-dependent interactions between DnaJ, DnaK and GrpE are required for fully efficient folding.</text>
</comment>
<dbReference type="Pfam" id="PF01025">
    <property type="entry name" value="GrpE"/>
    <property type="match status" value="1"/>
</dbReference>
<comment type="subcellular location">
    <subcellularLocation>
        <location evidence="1 10">Cytoplasm</location>
    </subcellularLocation>
</comment>
<evidence type="ECO:0000256" key="12">
    <source>
        <dbReference type="RuleBase" id="RU004478"/>
    </source>
</evidence>
<dbReference type="GO" id="GO:0051082">
    <property type="term" value="F:unfolded protein binding"/>
    <property type="evidence" value="ECO:0007669"/>
    <property type="project" value="TreeGrafter"/>
</dbReference>
<protein>
    <recommendedName>
        <fullName evidence="8 10">Protein GrpE</fullName>
    </recommendedName>
    <alternativeName>
        <fullName evidence="9 10">HSP-70 cofactor</fullName>
    </alternativeName>
</protein>
<dbReference type="GO" id="GO:0000774">
    <property type="term" value="F:adenyl-nucleotide exchange factor activity"/>
    <property type="evidence" value="ECO:0007669"/>
    <property type="project" value="InterPro"/>
</dbReference>
<dbReference type="Proteomes" id="UP000515856">
    <property type="component" value="Chromosome"/>
</dbReference>
<evidence type="ECO:0000256" key="10">
    <source>
        <dbReference type="HAMAP-Rule" id="MF_01151"/>
    </source>
</evidence>
<dbReference type="KEGG" id="ehn:H9Q80_14320"/>
<evidence type="ECO:0000256" key="6">
    <source>
        <dbReference type="ARBA" id="ARBA00023186"/>
    </source>
</evidence>
<gene>
    <name evidence="10 14" type="primary">grpE</name>
    <name evidence="14" type="ORF">H9Q80_14320</name>
</gene>
<evidence type="ECO:0000313" key="15">
    <source>
        <dbReference type="Proteomes" id="UP000515856"/>
    </source>
</evidence>
<dbReference type="Gene3D" id="3.90.20.20">
    <property type="match status" value="1"/>
</dbReference>
<dbReference type="PANTHER" id="PTHR21237">
    <property type="entry name" value="GRPE PROTEIN"/>
    <property type="match status" value="1"/>
</dbReference>
<evidence type="ECO:0000256" key="7">
    <source>
        <dbReference type="ARBA" id="ARBA00053401"/>
    </source>
</evidence>
<dbReference type="PANTHER" id="PTHR21237:SF23">
    <property type="entry name" value="GRPE PROTEIN HOMOLOG, MITOCHONDRIAL"/>
    <property type="match status" value="1"/>
</dbReference>
<dbReference type="InterPro" id="IPR013805">
    <property type="entry name" value="GrpE_CC"/>
</dbReference>
<evidence type="ECO:0000256" key="13">
    <source>
        <dbReference type="SAM" id="MobiDB-lite"/>
    </source>
</evidence>
<evidence type="ECO:0000256" key="2">
    <source>
        <dbReference type="ARBA" id="ARBA00009054"/>
    </source>
</evidence>
<keyword evidence="4 10" id="KW-0963">Cytoplasm</keyword>
<accession>A0A7G9GKT5</accession>
<dbReference type="FunFam" id="2.30.22.10:FF:000001">
    <property type="entry name" value="Protein GrpE"/>
    <property type="match status" value="1"/>
</dbReference>
<feature type="compositionally biased region" description="Basic and acidic residues" evidence="13">
    <location>
        <begin position="1"/>
        <end position="50"/>
    </location>
</feature>
<dbReference type="HAMAP" id="MF_01151">
    <property type="entry name" value="GrpE"/>
    <property type="match status" value="1"/>
</dbReference>
<dbReference type="GO" id="GO:0051087">
    <property type="term" value="F:protein-folding chaperone binding"/>
    <property type="evidence" value="ECO:0007669"/>
    <property type="project" value="InterPro"/>
</dbReference>